<evidence type="ECO:0000256" key="6">
    <source>
        <dbReference type="RuleBase" id="RU361187"/>
    </source>
</evidence>
<proteinExistence type="inferred from homology"/>
<dbReference type="InterPro" id="IPR023296">
    <property type="entry name" value="Glyco_hydro_beta-prop_sf"/>
</dbReference>
<dbReference type="Gene3D" id="2.115.10.20">
    <property type="entry name" value="Glycosyl hydrolase domain, family 43"/>
    <property type="match status" value="1"/>
</dbReference>
<reference evidence="8 9" key="1">
    <citation type="journal article" date="2015" name="Fungal Genet. Biol.">
        <title>Evolution of novel wood decay mechanisms in Agaricales revealed by the genome sequences of Fistulina hepatica and Cylindrobasidium torrendii.</title>
        <authorList>
            <person name="Floudas D."/>
            <person name="Held B.W."/>
            <person name="Riley R."/>
            <person name="Nagy L.G."/>
            <person name="Koehler G."/>
            <person name="Ransdell A.S."/>
            <person name="Younus H."/>
            <person name="Chow J."/>
            <person name="Chiniquy J."/>
            <person name="Lipzen A."/>
            <person name="Tritt A."/>
            <person name="Sun H."/>
            <person name="Haridas S."/>
            <person name="LaButti K."/>
            <person name="Ohm R.A."/>
            <person name="Kues U."/>
            <person name="Blanchette R.A."/>
            <person name="Grigoriev I.V."/>
            <person name="Minto R.E."/>
            <person name="Hibbett D.S."/>
        </authorList>
    </citation>
    <scope>NUCLEOTIDE SEQUENCE [LARGE SCALE GENOMIC DNA]</scope>
    <source>
        <strain evidence="8 9">FP15055 ss-10</strain>
    </source>
</reference>
<feature type="active site" description="Proton acceptor" evidence="4">
    <location>
        <position position="47"/>
    </location>
</feature>
<sequence>MKSQTFFSSALLFLPSLFSAALALPANATGIFPRAYTGRVIDSNFPDPTWIQVGDTYYAFSTTSGGLHTPMATSKDFVTWTRRDGYDALPKVGAWSTGVNIWAPDAFQLPNGQFILYYSAESTLPASNGNSAHCIAAAASSNVEGPYTPVGDAIQCHHDRGGAIDPAGFYDNATGKMYIVYKIDGNNIGHGGNCNNGVAPIQPTPLMLQEVDVSNGWSRIGDPVQILDRSDADGPLIEAPSLHAMADSSATGGYQYFLFFSSNCYDGPWYDISYATSKSGVKGPYTKSSAPLLVTGNQGLYSPGGADVGPGGYRILFHSDQATSAATRVANAGTLTYNLGARTVSIV</sequence>
<feature type="site" description="Important for catalytic activity, responsible for pKa modulation of the active site Glu and correct orientation of both the proton donor and substrate" evidence="5">
    <location>
        <position position="165"/>
    </location>
</feature>
<dbReference type="Proteomes" id="UP000054007">
    <property type="component" value="Unassembled WGS sequence"/>
</dbReference>
<dbReference type="CDD" id="cd08999">
    <property type="entry name" value="GH43_ABN-like"/>
    <property type="match status" value="1"/>
</dbReference>
<feature type="signal peptide" evidence="7">
    <location>
        <begin position="1"/>
        <end position="23"/>
    </location>
</feature>
<dbReference type="GO" id="GO:0005975">
    <property type="term" value="P:carbohydrate metabolic process"/>
    <property type="evidence" value="ECO:0007669"/>
    <property type="project" value="InterPro"/>
</dbReference>
<dbReference type="STRING" id="1314674.A0A0D7B4M6"/>
<evidence type="ECO:0000256" key="3">
    <source>
        <dbReference type="ARBA" id="ARBA00023295"/>
    </source>
</evidence>
<dbReference type="OrthoDB" id="3879658at2759"/>
<dbReference type="InterPro" id="IPR006710">
    <property type="entry name" value="Glyco_hydro_43"/>
</dbReference>
<evidence type="ECO:0000256" key="7">
    <source>
        <dbReference type="SAM" id="SignalP"/>
    </source>
</evidence>
<comment type="similarity">
    <text evidence="1 6">Belongs to the glycosyl hydrolase 43 family.</text>
</comment>
<organism evidence="8 9">
    <name type="scientific">Cylindrobasidium torrendii FP15055 ss-10</name>
    <dbReference type="NCBI Taxonomy" id="1314674"/>
    <lineage>
        <taxon>Eukaryota</taxon>
        <taxon>Fungi</taxon>
        <taxon>Dikarya</taxon>
        <taxon>Basidiomycota</taxon>
        <taxon>Agaricomycotina</taxon>
        <taxon>Agaricomycetes</taxon>
        <taxon>Agaricomycetidae</taxon>
        <taxon>Agaricales</taxon>
        <taxon>Marasmiineae</taxon>
        <taxon>Physalacriaceae</taxon>
        <taxon>Cylindrobasidium</taxon>
    </lineage>
</organism>
<accession>A0A0D7B4M6</accession>
<evidence type="ECO:0000313" key="8">
    <source>
        <dbReference type="EMBL" id="KIY65442.1"/>
    </source>
</evidence>
<keyword evidence="9" id="KW-1185">Reference proteome</keyword>
<evidence type="ECO:0000313" key="9">
    <source>
        <dbReference type="Proteomes" id="UP000054007"/>
    </source>
</evidence>
<dbReference type="PANTHER" id="PTHR42812">
    <property type="entry name" value="BETA-XYLOSIDASE"/>
    <property type="match status" value="1"/>
</dbReference>
<evidence type="ECO:0000256" key="2">
    <source>
        <dbReference type="ARBA" id="ARBA00022801"/>
    </source>
</evidence>
<dbReference type="GO" id="GO:0004553">
    <property type="term" value="F:hydrolase activity, hydrolyzing O-glycosyl compounds"/>
    <property type="evidence" value="ECO:0007669"/>
    <property type="project" value="InterPro"/>
</dbReference>
<dbReference type="EMBL" id="KN880590">
    <property type="protein sequence ID" value="KIY65442.1"/>
    <property type="molecule type" value="Genomic_DNA"/>
</dbReference>
<name>A0A0D7B4M6_9AGAR</name>
<dbReference type="SUPFAM" id="SSF75005">
    <property type="entry name" value="Arabinanase/levansucrase/invertase"/>
    <property type="match status" value="1"/>
</dbReference>
<evidence type="ECO:0000256" key="1">
    <source>
        <dbReference type="ARBA" id="ARBA00009865"/>
    </source>
</evidence>
<dbReference type="InterPro" id="IPR051795">
    <property type="entry name" value="Glycosyl_Hydrlase_43"/>
</dbReference>
<keyword evidence="3 6" id="KW-0326">Glycosidase</keyword>
<evidence type="ECO:0000256" key="4">
    <source>
        <dbReference type="PIRSR" id="PIRSR606710-1"/>
    </source>
</evidence>
<feature type="chain" id="PRO_5002316827" evidence="7">
    <location>
        <begin position="24"/>
        <end position="347"/>
    </location>
</feature>
<keyword evidence="2 6" id="KW-0378">Hydrolase</keyword>
<evidence type="ECO:0000256" key="5">
    <source>
        <dbReference type="PIRSR" id="PIRSR606710-2"/>
    </source>
</evidence>
<feature type="active site" description="Proton donor" evidence="4">
    <location>
        <position position="238"/>
    </location>
</feature>
<dbReference type="Pfam" id="PF04616">
    <property type="entry name" value="Glyco_hydro_43"/>
    <property type="match status" value="1"/>
</dbReference>
<gene>
    <name evidence="8" type="ORF">CYLTODRAFT_445361</name>
</gene>
<dbReference type="PANTHER" id="PTHR42812:SF5">
    <property type="entry name" value="ENDO-ARABINASE"/>
    <property type="match status" value="1"/>
</dbReference>
<dbReference type="AlphaFoldDB" id="A0A0D7B4M6"/>
<keyword evidence="7" id="KW-0732">Signal</keyword>
<protein>
    <submittedName>
        <fullName evidence="8">Glycoside hydrolase family 43 protein</fullName>
    </submittedName>
</protein>